<keyword evidence="1" id="KW-0472">Membrane</keyword>
<sequence>MCGSNCGCCHEGGCNTSLVIKILLIVGAVNWGLVGLGMLLGDMDWNVIYMFLGGVPVVEATVYILVGVAGVMKLFGCKCKKCREGVCSACAPDGSKTEGNM</sequence>
<dbReference type="Pfam" id="PF04070">
    <property type="entry name" value="DUF378"/>
    <property type="match status" value="1"/>
</dbReference>
<keyword evidence="1" id="KW-1133">Transmembrane helix</keyword>
<dbReference type="AlphaFoldDB" id="A0A1F6W0Z0"/>
<proteinExistence type="predicted"/>
<evidence type="ECO:0008006" key="4">
    <source>
        <dbReference type="Google" id="ProtNLM"/>
    </source>
</evidence>
<keyword evidence="1" id="KW-0812">Transmembrane</keyword>
<dbReference type="EMBL" id="MFUG01000017">
    <property type="protein sequence ID" value="OGI75577.1"/>
    <property type="molecule type" value="Genomic_DNA"/>
</dbReference>
<feature type="transmembrane region" description="Helical" evidence="1">
    <location>
        <begin position="22"/>
        <end position="41"/>
    </location>
</feature>
<evidence type="ECO:0000313" key="3">
    <source>
        <dbReference type="Proteomes" id="UP000179275"/>
    </source>
</evidence>
<evidence type="ECO:0000256" key="1">
    <source>
        <dbReference type="SAM" id="Phobius"/>
    </source>
</evidence>
<dbReference type="InterPro" id="IPR007211">
    <property type="entry name" value="DUF378"/>
</dbReference>
<dbReference type="PANTHER" id="PTHR37304">
    <property type="entry name" value="MEMBRANE PROTEIN-RELATED"/>
    <property type="match status" value="1"/>
</dbReference>
<dbReference type="STRING" id="1801756.A3C67_00610"/>
<dbReference type="Proteomes" id="UP000179275">
    <property type="component" value="Unassembled WGS sequence"/>
</dbReference>
<gene>
    <name evidence="2" type="ORF">A3C67_00610</name>
</gene>
<feature type="transmembrane region" description="Helical" evidence="1">
    <location>
        <begin position="47"/>
        <end position="71"/>
    </location>
</feature>
<organism evidence="2 3">
    <name type="scientific">Candidatus Nomurabacteria bacterium RIFCSPHIGHO2_02_FULL_42_19</name>
    <dbReference type="NCBI Taxonomy" id="1801756"/>
    <lineage>
        <taxon>Bacteria</taxon>
        <taxon>Candidatus Nomuraibacteriota</taxon>
    </lineage>
</organism>
<reference evidence="2 3" key="1">
    <citation type="journal article" date="2016" name="Nat. Commun.">
        <title>Thousands of microbial genomes shed light on interconnected biogeochemical processes in an aquifer system.</title>
        <authorList>
            <person name="Anantharaman K."/>
            <person name="Brown C.T."/>
            <person name="Hug L.A."/>
            <person name="Sharon I."/>
            <person name="Castelle C.J."/>
            <person name="Probst A.J."/>
            <person name="Thomas B.C."/>
            <person name="Singh A."/>
            <person name="Wilkins M.J."/>
            <person name="Karaoz U."/>
            <person name="Brodie E.L."/>
            <person name="Williams K.H."/>
            <person name="Hubbard S.S."/>
            <person name="Banfield J.F."/>
        </authorList>
    </citation>
    <scope>NUCLEOTIDE SEQUENCE [LARGE SCALE GENOMIC DNA]</scope>
</reference>
<evidence type="ECO:0000313" key="2">
    <source>
        <dbReference type="EMBL" id="OGI75577.1"/>
    </source>
</evidence>
<accession>A0A1F6W0Z0</accession>
<protein>
    <recommendedName>
        <fullName evidence="4">DUF378 domain-containing protein</fullName>
    </recommendedName>
</protein>
<dbReference type="PANTHER" id="PTHR37304:SF1">
    <property type="entry name" value="MEMBRANE PROTEIN"/>
    <property type="match status" value="1"/>
</dbReference>
<name>A0A1F6W0Z0_9BACT</name>
<comment type="caution">
    <text evidence="2">The sequence shown here is derived from an EMBL/GenBank/DDBJ whole genome shotgun (WGS) entry which is preliminary data.</text>
</comment>